<keyword evidence="5" id="KW-0375">Hydrogen ion transport</keyword>
<comment type="caution">
    <text evidence="10">The sequence shown here is derived from an EMBL/GenBank/DDBJ whole genome shotgun (WGS) entry which is preliminary data.</text>
</comment>
<reference evidence="10" key="2">
    <citation type="journal article" date="2021" name="PeerJ">
        <title>Extensive microbial diversity within the chicken gut microbiome revealed by metagenomics and culture.</title>
        <authorList>
            <person name="Gilroy R."/>
            <person name="Ravi A."/>
            <person name="Getino M."/>
            <person name="Pursley I."/>
            <person name="Horton D.L."/>
            <person name="Alikhan N.F."/>
            <person name="Baker D."/>
            <person name="Gharbi K."/>
            <person name="Hall N."/>
            <person name="Watson M."/>
            <person name="Adriaenssens E.M."/>
            <person name="Foster-Nyarko E."/>
            <person name="Jarju S."/>
            <person name="Secka A."/>
            <person name="Antonio M."/>
            <person name="Oren A."/>
            <person name="Chaudhuri R.R."/>
            <person name="La Ragione R."/>
            <person name="Hildebrand F."/>
            <person name="Pallen M.J."/>
        </authorList>
    </citation>
    <scope>NUCLEOTIDE SEQUENCE</scope>
    <source>
        <strain evidence="10">ChiGjej1B1-22543</strain>
    </source>
</reference>
<evidence type="ECO:0000256" key="7">
    <source>
        <dbReference type="ARBA" id="ARBA00023136"/>
    </source>
</evidence>
<organism evidence="10 11">
    <name type="scientific">Candidatus Alloenteromonas pullicola</name>
    <dbReference type="NCBI Taxonomy" id="2840784"/>
    <lineage>
        <taxon>Bacteria</taxon>
        <taxon>Bacillati</taxon>
        <taxon>Bacillota</taxon>
        <taxon>Bacillota incertae sedis</taxon>
        <taxon>Candidatus Alloenteromonas</taxon>
    </lineage>
</organism>
<evidence type="ECO:0000256" key="9">
    <source>
        <dbReference type="ARBA" id="ARBA00023310"/>
    </source>
</evidence>
<proteinExistence type="inferred from homology"/>
<evidence type="ECO:0000256" key="3">
    <source>
        <dbReference type="ARBA" id="ARBA00007681"/>
    </source>
</evidence>
<dbReference type="Pfam" id="PF00231">
    <property type="entry name" value="ATP-synt"/>
    <property type="match status" value="1"/>
</dbReference>
<evidence type="ECO:0000256" key="2">
    <source>
        <dbReference type="ARBA" id="ARBA00004170"/>
    </source>
</evidence>
<reference evidence="10" key="1">
    <citation type="submission" date="2020-10" db="EMBL/GenBank/DDBJ databases">
        <authorList>
            <person name="Gilroy R."/>
        </authorList>
    </citation>
    <scope>NUCLEOTIDE SEQUENCE</scope>
    <source>
        <strain evidence="10">ChiGjej1B1-22543</strain>
    </source>
</reference>
<protein>
    <submittedName>
        <fullName evidence="10">F0F1 ATP synthase subunit gamma</fullName>
    </submittedName>
</protein>
<dbReference type="GO" id="GO:0045259">
    <property type="term" value="C:proton-transporting ATP synthase complex"/>
    <property type="evidence" value="ECO:0007669"/>
    <property type="project" value="UniProtKB-KW"/>
</dbReference>
<dbReference type="InterPro" id="IPR035968">
    <property type="entry name" value="ATP_synth_F1_ATPase_gsu"/>
</dbReference>
<dbReference type="PRINTS" id="PR00126">
    <property type="entry name" value="ATPASEGAMMA"/>
</dbReference>
<keyword evidence="8" id="KW-0139">CF(1)</keyword>
<keyword evidence="6" id="KW-0406">Ion transport</keyword>
<dbReference type="SUPFAM" id="SSF52943">
    <property type="entry name" value="ATP synthase (F1-ATPase), gamma subunit"/>
    <property type="match status" value="1"/>
</dbReference>
<dbReference type="EMBL" id="DVMV01000024">
    <property type="protein sequence ID" value="HIU45328.1"/>
    <property type="molecule type" value="Genomic_DNA"/>
</dbReference>
<evidence type="ECO:0000256" key="4">
    <source>
        <dbReference type="ARBA" id="ARBA00022448"/>
    </source>
</evidence>
<dbReference type="GO" id="GO:0046933">
    <property type="term" value="F:proton-transporting ATP synthase activity, rotational mechanism"/>
    <property type="evidence" value="ECO:0007669"/>
    <property type="project" value="InterPro"/>
</dbReference>
<evidence type="ECO:0000256" key="1">
    <source>
        <dbReference type="ARBA" id="ARBA00003456"/>
    </source>
</evidence>
<accession>A0A9D1LP04</accession>
<dbReference type="PANTHER" id="PTHR11693">
    <property type="entry name" value="ATP SYNTHASE GAMMA CHAIN"/>
    <property type="match status" value="1"/>
</dbReference>
<gene>
    <name evidence="10" type="ORF">IAC52_03410</name>
</gene>
<dbReference type="Gene3D" id="3.40.1380.10">
    <property type="match status" value="1"/>
</dbReference>
<keyword evidence="9" id="KW-0066">ATP synthesis</keyword>
<name>A0A9D1LP04_9FIRM</name>
<comment type="function">
    <text evidence="1">Produces ATP from ADP in the presence of a proton gradient across the membrane. The gamma chain is believed to be important in regulating ATPase activity and the flow of protons through the CF(0) complex.</text>
</comment>
<keyword evidence="7" id="KW-0472">Membrane</keyword>
<evidence type="ECO:0000256" key="6">
    <source>
        <dbReference type="ARBA" id="ARBA00023065"/>
    </source>
</evidence>
<evidence type="ECO:0000313" key="10">
    <source>
        <dbReference type="EMBL" id="HIU45328.1"/>
    </source>
</evidence>
<dbReference type="AlphaFoldDB" id="A0A9D1LP04"/>
<comment type="subcellular location">
    <subcellularLocation>
        <location evidence="2">Membrane</location>
        <topology evidence="2">Peripheral membrane protein</topology>
    </subcellularLocation>
</comment>
<keyword evidence="4" id="KW-0813">Transport</keyword>
<evidence type="ECO:0000256" key="5">
    <source>
        <dbReference type="ARBA" id="ARBA00022781"/>
    </source>
</evidence>
<dbReference type="Gene3D" id="1.10.287.80">
    <property type="entry name" value="ATP synthase, gamma subunit, helix hairpin domain"/>
    <property type="match status" value="1"/>
</dbReference>
<dbReference type="CDD" id="cd12151">
    <property type="entry name" value="F1-ATPase_gamma"/>
    <property type="match status" value="1"/>
</dbReference>
<evidence type="ECO:0000313" key="11">
    <source>
        <dbReference type="Proteomes" id="UP000824070"/>
    </source>
</evidence>
<dbReference type="PANTHER" id="PTHR11693:SF22">
    <property type="entry name" value="ATP SYNTHASE SUBUNIT GAMMA, MITOCHONDRIAL"/>
    <property type="match status" value="1"/>
</dbReference>
<sequence length="272" mass="30489">MAGNLVKTKRRIASIAATKKITSAMGMIASVKLLREKKAIEFARFASAESRAFLDAVRAYSLDESLLKEGEGKRAYIVFSSDLGLCGAYNQGMFRLLSSKYHEGDLLIPIGAKAKARYGKGKGYPLLEGELSMFDSPRGLLESAKRLLRMKREGRISSLRVIYTKYINSLRFDPYEEVLLPLPKLEAPFEVKPIIEPSEERVRDEALATWLSLRLLELKEECSLCEQSSRRNAMDAANTNADELLEKLNIEYNKARQAAITQEITEVVSGSR</sequence>
<dbReference type="InterPro" id="IPR000131">
    <property type="entry name" value="ATP_synth_F1_gsu"/>
</dbReference>
<dbReference type="Proteomes" id="UP000824070">
    <property type="component" value="Unassembled WGS sequence"/>
</dbReference>
<evidence type="ECO:0000256" key="8">
    <source>
        <dbReference type="ARBA" id="ARBA00023196"/>
    </source>
</evidence>
<comment type="similarity">
    <text evidence="3">Belongs to the ATPase gamma chain family.</text>
</comment>